<proteinExistence type="predicted"/>
<dbReference type="Gene3D" id="1.20.120.1750">
    <property type="match status" value="1"/>
</dbReference>
<dbReference type="EMBL" id="JBGBPQ010000025">
    <property type="protein sequence ID" value="KAL1499305.1"/>
    <property type="molecule type" value="Genomic_DNA"/>
</dbReference>
<evidence type="ECO:0000313" key="12">
    <source>
        <dbReference type="EMBL" id="KAL1499305.1"/>
    </source>
</evidence>
<organism evidence="12 13">
    <name type="scientific">Prymnesium parvum</name>
    <name type="common">Toxic golden alga</name>
    <dbReference type="NCBI Taxonomy" id="97485"/>
    <lineage>
        <taxon>Eukaryota</taxon>
        <taxon>Haptista</taxon>
        <taxon>Haptophyta</taxon>
        <taxon>Prymnesiophyceae</taxon>
        <taxon>Prymnesiales</taxon>
        <taxon>Prymnesiaceae</taxon>
        <taxon>Prymnesium</taxon>
    </lineage>
</organism>
<dbReference type="GO" id="GO:0097039">
    <property type="term" value="P:protein linear polyubiquitination"/>
    <property type="evidence" value="ECO:0007669"/>
    <property type="project" value="TreeGrafter"/>
</dbReference>
<dbReference type="InterPro" id="IPR001876">
    <property type="entry name" value="Znf_RanBP2"/>
</dbReference>
<evidence type="ECO:0000256" key="5">
    <source>
        <dbReference type="ARBA" id="ARBA00022771"/>
    </source>
</evidence>
<evidence type="ECO:0000313" key="13">
    <source>
        <dbReference type="Proteomes" id="UP001515480"/>
    </source>
</evidence>
<evidence type="ECO:0000256" key="1">
    <source>
        <dbReference type="ARBA" id="ARBA00004906"/>
    </source>
</evidence>
<dbReference type="PANTHER" id="PTHR22770">
    <property type="entry name" value="UBIQUITIN CONJUGATING ENZYME 7 INTERACTING PROTEIN-RELATED"/>
    <property type="match status" value="1"/>
</dbReference>
<evidence type="ECO:0008006" key="14">
    <source>
        <dbReference type="Google" id="ProtNLM"/>
    </source>
</evidence>
<comment type="pathway">
    <text evidence="1">Protein modification; protein ubiquitination.</text>
</comment>
<feature type="compositionally biased region" description="Basic and acidic residues" evidence="9">
    <location>
        <begin position="59"/>
        <end position="191"/>
    </location>
</feature>
<evidence type="ECO:0000259" key="11">
    <source>
        <dbReference type="PROSITE" id="PS51873"/>
    </source>
</evidence>
<dbReference type="PROSITE" id="PS50089">
    <property type="entry name" value="ZF_RING_2"/>
    <property type="match status" value="1"/>
</dbReference>
<sequence>MEVSVDDVRFFLQQGLESAREIRHATERRRGLPHDALFPYRARFRELLQQVSVEEEIELQPRERAKEELQPRERAKEELQPRGRAKEELQPRGRANEELQPRGRAKEELQPRERANEELQPRGRAKEELQPRGRAKEELQPRERAKEELQPRGRAKEELQPRGRAKEELQPRERAKEELQPRGRAMEELQPRGRAKAKVQSRGGKKEKDARGREEGEATELQPAAEGARGGEVCGACTLLNPPGVLVCTVCDALLRGGARCPVCTAANEASRTLCAVCAAPLGAAAEEAEEAEARVRRYARAAQGAAAGELVTCGEELECMVCLEPRAGLVLLRHCAHHACRECLRRCIEANGYTDFRCPSPSCRRELLQSDLEALFDEQEREKLFAKQMDQAVSGARDIVRCPTADCSGLVSWAAADRVAGGAARWKCPCCAETSCLRCAAQPYHEGQSCGEHANSVAQHARTRENRLSEELMDREGYQKCVCGARVEKTRGCDNMCCRLCKYKWCWRCGAKDAACSCTARAHGFLDNATGAVLRRPPAIKRKRGQ</sequence>
<keyword evidence="3" id="KW-0479">Metal-binding</keyword>
<dbReference type="CDD" id="cd20336">
    <property type="entry name" value="Rcat_RBR"/>
    <property type="match status" value="1"/>
</dbReference>
<dbReference type="SUPFAM" id="SSF57850">
    <property type="entry name" value="RING/U-box"/>
    <property type="match status" value="2"/>
</dbReference>
<dbReference type="SMART" id="SM00547">
    <property type="entry name" value="ZnF_RBZ"/>
    <property type="match status" value="2"/>
</dbReference>
<dbReference type="InterPro" id="IPR002867">
    <property type="entry name" value="IBR_dom"/>
</dbReference>
<evidence type="ECO:0000259" key="10">
    <source>
        <dbReference type="PROSITE" id="PS50089"/>
    </source>
</evidence>
<comment type="caution">
    <text evidence="12">The sequence shown here is derived from an EMBL/GenBank/DDBJ whole genome shotgun (WGS) entry which is preliminary data.</text>
</comment>
<evidence type="ECO:0000256" key="7">
    <source>
        <dbReference type="ARBA" id="ARBA00022833"/>
    </source>
</evidence>
<evidence type="ECO:0000256" key="4">
    <source>
        <dbReference type="ARBA" id="ARBA00022737"/>
    </source>
</evidence>
<dbReference type="PANTHER" id="PTHR22770:SF13">
    <property type="entry name" value="RING-TYPE DOMAIN-CONTAINING PROTEIN"/>
    <property type="match status" value="1"/>
</dbReference>
<dbReference type="InterPro" id="IPR001841">
    <property type="entry name" value="Znf_RING"/>
</dbReference>
<dbReference type="AlphaFoldDB" id="A0AB34IGR9"/>
<dbReference type="Pfam" id="PF01485">
    <property type="entry name" value="IBR"/>
    <property type="match status" value="1"/>
</dbReference>
<gene>
    <name evidence="12" type="ORF">AB1Y20_011513</name>
</gene>
<dbReference type="InterPro" id="IPR044066">
    <property type="entry name" value="TRIAD_supradom"/>
</dbReference>
<dbReference type="GO" id="GO:0008270">
    <property type="term" value="F:zinc ion binding"/>
    <property type="evidence" value="ECO:0007669"/>
    <property type="project" value="UniProtKB-KW"/>
</dbReference>
<keyword evidence="4" id="KW-0677">Repeat</keyword>
<evidence type="ECO:0000256" key="6">
    <source>
        <dbReference type="ARBA" id="ARBA00022786"/>
    </source>
</evidence>
<dbReference type="InterPro" id="IPR013083">
    <property type="entry name" value="Znf_RING/FYVE/PHD"/>
</dbReference>
<dbReference type="CDD" id="cd20335">
    <property type="entry name" value="BRcat_RBR"/>
    <property type="match status" value="1"/>
</dbReference>
<keyword evidence="2" id="KW-0808">Transferase</keyword>
<feature type="domain" description="RING-type" evidence="10">
    <location>
        <begin position="320"/>
        <end position="360"/>
    </location>
</feature>
<feature type="domain" description="RING-type" evidence="11">
    <location>
        <begin position="316"/>
        <end position="528"/>
    </location>
</feature>
<keyword evidence="13" id="KW-1185">Reference proteome</keyword>
<feature type="compositionally biased region" description="Basic and acidic residues" evidence="9">
    <location>
        <begin position="204"/>
        <end position="216"/>
    </location>
</feature>
<protein>
    <recommendedName>
        <fullName evidence="14">RING-type domain-containing protein</fullName>
    </recommendedName>
</protein>
<accession>A0AB34IGR9</accession>
<evidence type="ECO:0000256" key="2">
    <source>
        <dbReference type="ARBA" id="ARBA00022679"/>
    </source>
</evidence>
<evidence type="ECO:0000256" key="9">
    <source>
        <dbReference type="SAM" id="MobiDB-lite"/>
    </source>
</evidence>
<dbReference type="PROSITE" id="PS51873">
    <property type="entry name" value="TRIAD"/>
    <property type="match status" value="1"/>
</dbReference>
<keyword evidence="6" id="KW-0833">Ubl conjugation pathway</keyword>
<evidence type="ECO:0000256" key="3">
    <source>
        <dbReference type="ARBA" id="ARBA00022723"/>
    </source>
</evidence>
<keyword evidence="5 8" id="KW-0863">Zinc-finger</keyword>
<dbReference type="GO" id="GO:0004842">
    <property type="term" value="F:ubiquitin-protein transferase activity"/>
    <property type="evidence" value="ECO:0007669"/>
    <property type="project" value="TreeGrafter"/>
</dbReference>
<name>A0AB34IGR9_PRYPA</name>
<dbReference type="GO" id="GO:0000151">
    <property type="term" value="C:ubiquitin ligase complex"/>
    <property type="evidence" value="ECO:0007669"/>
    <property type="project" value="TreeGrafter"/>
</dbReference>
<keyword evidence="7" id="KW-0862">Zinc</keyword>
<dbReference type="Gene3D" id="3.30.40.10">
    <property type="entry name" value="Zinc/RING finger domain, C3HC4 (zinc finger)"/>
    <property type="match status" value="1"/>
</dbReference>
<dbReference type="Proteomes" id="UP001515480">
    <property type="component" value="Unassembled WGS sequence"/>
</dbReference>
<feature type="region of interest" description="Disordered" evidence="9">
    <location>
        <begin position="56"/>
        <end position="225"/>
    </location>
</feature>
<feature type="compositionally biased region" description="Basic residues" evidence="9">
    <location>
        <begin position="193"/>
        <end position="203"/>
    </location>
</feature>
<dbReference type="GO" id="GO:0043161">
    <property type="term" value="P:proteasome-mediated ubiquitin-dependent protein catabolic process"/>
    <property type="evidence" value="ECO:0007669"/>
    <property type="project" value="TreeGrafter"/>
</dbReference>
<evidence type="ECO:0000256" key="8">
    <source>
        <dbReference type="PROSITE-ProRule" id="PRU00175"/>
    </source>
</evidence>
<dbReference type="InterPro" id="IPR051628">
    <property type="entry name" value="LUBAC_E3_Ligases"/>
</dbReference>
<dbReference type="GO" id="GO:0043130">
    <property type="term" value="F:ubiquitin binding"/>
    <property type="evidence" value="ECO:0007669"/>
    <property type="project" value="TreeGrafter"/>
</dbReference>
<reference evidence="12 13" key="1">
    <citation type="journal article" date="2024" name="Science">
        <title>Giant polyketide synthase enzymes in the biosynthesis of giant marine polyether toxins.</title>
        <authorList>
            <person name="Fallon T.R."/>
            <person name="Shende V.V."/>
            <person name="Wierzbicki I.H."/>
            <person name="Pendleton A.L."/>
            <person name="Watervoot N.F."/>
            <person name="Auber R.P."/>
            <person name="Gonzalez D.J."/>
            <person name="Wisecaver J.H."/>
            <person name="Moore B.S."/>
        </authorList>
    </citation>
    <scope>NUCLEOTIDE SEQUENCE [LARGE SCALE GENOMIC DNA]</scope>
    <source>
        <strain evidence="12 13">12B1</strain>
    </source>
</reference>